<evidence type="ECO:0000256" key="1">
    <source>
        <dbReference type="SAM" id="Coils"/>
    </source>
</evidence>
<feature type="coiled-coil region" evidence="1">
    <location>
        <begin position="17"/>
        <end position="44"/>
    </location>
</feature>
<reference evidence="2" key="1">
    <citation type="journal article" date="2015" name="Nature">
        <title>Complex archaea that bridge the gap between prokaryotes and eukaryotes.</title>
        <authorList>
            <person name="Spang A."/>
            <person name="Saw J.H."/>
            <person name="Jorgensen S.L."/>
            <person name="Zaremba-Niedzwiedzka K."/>
            <person name="Martijn J."/>
            <person name="Lind A.E."/>
            <person name="van Eijk R."/>
            <person name="Schleper C."/>
            <person name="Guy L."/>
            <person name="Ettema T.J."/>
        </authorList>
    </citation>
    <scope>NUCLEOTIDE SEQUENCE</scope>
</reference>
<dbReference type="AlphaFoldDB" id="A0A0F9WD56"/>
<protein>
    <submittedName>
        <fullName evidence="2">Uncharacterized protein</fullName>
    </submittedName>
</protein>
<keyword evidence="1" id="KW-0175">Coiled coil</keyword>
<accession>A0A0F9WD56</accession>
<sequence length="250" mass="28134">MKDITLYSSKLPGTAKLKQINLDLTKYMEEAENLVAQAERAEITDSDSYAKGGDLISIGRTRSKKAEEERTKLVGPFNKLIKFINSAYKLPKERFTDSRTIVETKMLKWKSAEDKKLRAQAELDRKALEAEALERAALEKTEEAQDEVMDQAAEAGVELVKEADVGLQRGTFGSSTGTKKSYSTEVFNTKWFLGALLAHIDNGNSREVNLDALIDFKKVGMNKFAERMYKAGVRKMEGAKFIESEKIRVY</sequence>
<evidence type="ECO:0000313" key="2">
    <source>
        <dbReference type="EMBL" id="KKN76168.1"/>
    </source>
</evidence>
<organism evidence="2">
    <name type="scientific">marine sediment metagenome</name>
    <dbReference type="NCBI Taxonomy" id="412755"/>
    <lineage>
        <taxon>unclassified sequences</taxon>
        <taxon>metagenomes</taxon>
        <taxon>ecological metagenomes</taxon>
    </lineage>
</organism>
<feature type="coiled-coil region" evidence="1">
    <location>
        <begin position="116"/>
        <end position="143"/>
    </location>
</feature>
<comment type="caution">
    <text evidence="2">The sequence shown here is derived from an EMBL/GenBank/DDBJ whole genome shotgun (WGS) entry which is preliminary data.</text>
</comment>
<dbReference type="EMBL" id="LAZR01000299">
    <property type="protein sequence ID" value="KKN76168.1"/>
    <property type="molecule type" value="Genomic_DNA"/>
</dbReference>
<gene>
    <name evidence="2" type="ORF">LCGC14_0373630</name>
</gene>
<name>A0A0F9WD56_9ZZZZ</name>
<proteinExistence type="predicted"/>